<gene>
    <name evidence="2" type="ORF">B0T20DRAFT_116115</name>
</gene>
<evidence type="ECO:0000313" key="2">
    <source>
        <dbReference type="EMBL" id="KAK3401487.1"/>
    </source>
</evidence>
<feature type="signal peptide" evidence="1">
    <location>
        <begin position="1"/>
        <end position="23"/>
    </location>
</feature>
<evidence type="ECO:0000256" key="1">
    <source>
        <dbReference type="SAM" id="SignalP"/>
    </source>
</evidence>
<keyword evidence="1" id="KW-0732">Signal</keyword>
<dbReference type="AlphaFoldDB" id="A0AAE0PKF1"/>
<accession>A0AAE0PKF1</accession>
<dbReference type="Proteomes" id="UP001281003">
    <property type="component" value="Unassembled WGS sequence"/>
</dbReference>
<reference evidence="2" key="2">
    <citation type="submission" date="2023-07" db="EMBL/GenBank/DDBJ databases">
        <authorList>
            <consortium name="Lawrence Berkeley National Laboratory"/>
            <person name="Haridas S."/>
            <person name="Hensen N."/>
            <person name="Bonometti L."/>
            <person name="Westerberg I."/>
            <person name="Brannstrom I.O."/>
            <person name="Guillou S."/>
            <person name="Cros-Aarteil S."/>
            <person name="Calhoun S."/>
            <person name="Kuo A."/>
            <person name="Mondo S."/>
            <person name="Pangilinan J."/>
            <person name="Riley R."/>
            <person name="LaButti K."/>
            <person name="Andreopoulos B."/>
            <person name="Lipzen A."/>
            <person name="Chen C."/>
            <person name="Yanf M."/>
            <person name="Daum C."/>
            <person name="Ng V."/>
            <person name="Clum A."/>
            <person name="Steindorff A."/>
            <person name="Ohm R."/>
            <person name="Martin F."/>
            <person name="Silar P."/>
            <person name="Natvig D."/>
            <person name="Lalanne C."/>
            <person name="Gautier V."/>
            <person name="Ament-velasquez S.L."/>
            <person name="Kruys A."/>
            <person name="Hutchinson M.I."/>
            <person name="Powell A.J."/>
            <person name="Barry K."/>
            <person name="Miller A.N."/>
            <person name="Grigoriev I.V."/>
            <person name="Debuchy R."/>
            <person name="Gladieux P."/>
            <person name="Thoren M.H."/>
            <person name="Johannesson H."/>
        </authorList>
    </citation>
    <scope>NUCLEOTIDE SEQUENCE</scope>
    <source>
        <strain evidence="2">FGSC 1904</strain>
    </source>
</reference>
<keyword evidence="3" id="KW-1185">Reference proteome</keyword>
<evidence type="ECO:0000313" key="3">
    <source>
        <dbReference type="Proteomes" id="UP001281003"/>
    </source>
</evidence>
<evidence type="ECO:0008006" key="4">
    <source>
        <dbReference type="Google" id="ProtNLM"/>
    </source>
</evidence>
<dbReference type="EMBL" id="JAUTDP010000002">
    <property type="protein sequence ID" value="KAK3401487.1"/>
    <property type="molecule type" value="Genomic_DNA"/>
</dbReference>
<reference evidence="2" key="1">
    <citation type="journal article" date="2023" name="Mol. Phylogenet. Evol.">
        <title>Genome-scale phylogeny and comparative genomics of the fungal order Sordariales.</title>
        <authorList>
            <person name="Hensen N."/>
            <person name="Bonometti L."/>
            <person name="Westerberg I."/>
            <person name="Brannstrom I.O."/>
            <person name="Guillou S."/>
            <person name="Cros-Aarteil S."/>
            <person name="Calhoun S."/>
            <person name="Haridas S."/>
            <person name="Kuo A."/>
            <person name="Mondo S."/>
            <person name="Pangilinan J."/>
            <person name="Riley R."/>
            <person name="LaButti K."/>
            <person name="Andreopoulos B."/>
            <person name="Lipzen A."/>
            <person name="Chen C."/>
            <person name="Yan M."/>
            <person name="Daum C."/>
            <person name="Ng V."/>
            <person name="Clum A."/>
            <person name="Steindorff A."/>
            <person name="Ohm R.A."/>
            <person name="Martin F."/>
            <person name="Silar P."/>
            <person name="Natvig D.O."/>
            <person name="Lalanne C."/>
            <person name="Gautier V."/>
            <person name="Ament-Velasquez S.L."/>
            <person name="Kruys A."/>
            <person name="Hutchinson M.I."/>
            <person name="Powell A.J."/>
            <person name="Barry K."/>
            <person name="Miller A.N."/>
            <person name="Grigoriev I.V."/>
            <person name="Debuchy R."/>
            <person name="Gladieux P."/>
            <person name="Hiltunen Thoren M."/>
            <person name="Johannesson H."/>
        </authorList>
    </citation>
    <scope>NUCLEOTIDE SEQUENCE</scope>
    <source>
        <strain evidence="2">FGSC 1904</strain>
    </source>
</reference>
<name>A0AAE0PKF1_SORBR</name>
<comment type="caution">
    <text evidence="2">The sequence shown here is derived from an EMBL/GenBank/DDBJ whole genome shotgun (WGS) entry which is preliminary data.</text>
</comment>
<protein>
    <recommendedName>
        <fullName evidence="4">Secreted protein</fullName>
    </recommendedName>
</protein>
<feature type="chain" id="PRO_5042003587" description="Secreted protein" evidence="1">
    <location>
        <begin position="24"/>
        <end position="92"/>
    </location>
</feature>
<proteinExistence type="predicted"/>
<organism evidence="2 3">
    <name type="scientific">Sordaria brevicollis</name>
    <dbReference type="NCBI Taxonomy" id="83679"/>
    <lineage>
        <taxon>Eukaryota</taxon>
        <taxon>Fungi</taxon>
        <taxon>Dikarya</taxon>
        <taxon>Ascomycota</taxon>
        <taxon>Pezizomycotina</taxon>
        <taxon>Sordariomycetes</taxon>
        <taxon>Sordariomycetidae</taxon>
        <taxon>Sordariales</taxon>
        <taxon>Sordariaceae</taxon>
        <taxon>Sordaria</taxon>
    </lineage>
</organism>
<sequence length="92" mass="11004">MMMMMMIPLHFFLLVCFSWRIGGDVVGNMYTWVTTAFSLRRMDRWMDGLWRLALQRLRCPSQLSRETVFKLSIMTTDNNEHIQIRLSSLRTL</sequence>